<proteinExistence type="predicted"/>
<evidence type="ECO:0000313" key="2">
    <source>
        <dbReference type="Proteomes" id="UP001595962"/>
    </source>
</evidence>
<comment type="caution">
    <text evidence="1">The sequence shown here is derived from an EMBL/GenBank/DDBJ whole genome shotgun (WGS) entry which is preliminary data.</text>
</comment>
<keyword evidence="2" id="KW-1185">Reference proteome</keyword>
<organism evidence="1 2">
    <name type="scientific">Rheinheimera marina</name>
    <dbReference type="NCBI Taxonomy" id="1774958"/>
    <lineage>
        <taxon>Bacteria</taxon>
        <taxon>Pseudomonadati</taxon>
        <taxon>Pseudomonadota</taxon>
        <taxon>Gammaproteobacteria</taxon>
        <taxon>Chromatiales</taxon>
        <taxon>Chromatiaceae</taxon>
        <taxon>Rheinheimera</taxon>
    </lineage>
</organism>
<accession>A0ABV9JI58</accession>
<sequence>MIQIEQTPAFKRYVLEKGLTRQVRQMASYLMTALFIEPHGRQLACIITPNVAQDNTELVLDWVRQEVCCVSCCKELDFTELQRSFVNWLLDHDIPMGELQ</sequence>
<gene>
    <name evidence="1" type="ORF">ACFO3I_03315</name>
</gene>
<protein>
    <recommendedName>
        <fullName evidence="3">DUF469 family protein</fullName>
    </recommendedName>
</protein>
<evidence type="ECO:0008006" key="3">
    <source>
        <dbReference type="Google" id="ProtNLM"/>
    </source>
</evidence>
<name>A0ABV9JI58_9GAMM</name>
<evidence type="ECO:0000313" key="1">
    <source>
        <dbReference type="EMBL" id="MFC4654052.1"/>
    </source>
</evidence>
<dbReference type="Proteomes" id="UP001595962">
    <property type="component" value="Unassembled WGS sequence"/>
</dbReference>
<dbReference type="EMBL" id="JBHSGB010000003">
    <property type="protein sequence ID" value="MFC4654052.1"/>
    <property type="molecule type" value="Genomic_DNA"/>
</dbReference>
<dbReference type="RefSeq" id="WP_377331728.1">
    <property type="nucleotide sequence ID" value="NZ_JBHSGB010000003.1"/>
</dbReference>
<reference evidence="2" key="1">
    <citation type="journal article" date="2019" name="Int. J. Syst. Evol. Microbiol.">
        <title>The Global Catalogue of Microorganisms (GCM) 10K type strain sequencing project: providing services to taxonomists for standard genome sequencing and annotation.</title>
        <authorList>
            <consortium name="The Broad Institute Genomics Platform"/>
            <consortium name="The Broad Institute Genome Sequencing Center for Infectious Disease"/>
            <person name="Wu L."/>
            <person name="Ma J."/>
        </authorList>
    </citation>
    <scope>NUCLEOTIDE SEQUENCE [LARGE SCALE GENOMIC DNA]</scope>
    <source>
        <strain evidence="2">DT28</strain>
    </source>
</reference>